<evidence type="ECO:0000256" key="1">
    <source>
        <dbReference type="SAM" id="SignalP"/>
    </source>
</evidence>
<feature type="signal peptide" evidence="1">
    <location>
        <begin position="1"/>
        <end position="22"/>
    </location>
</feature>
<name>A0A6G1GW60_9PEZI</name>
<reference evidence="2" key="1">
    <citation type="journal article" date="2020" name="Stud. Mycol.">
        <title>101 Dothideomycetes genomes: a test case for predicting lifestyles and emergence of pathogens.</title>
        <authorList>
            <person name="Haridas S."/>
            <person name="Albert R."/>
            <person name="Binder M."/>
            <person name="Bloem J."/>
            <person name="Labutti K."/>
            <person name="Salamov A."/>
            <person name="Andreopoulos B."/>
            <person name="Baker S."/>
            <person name="Barry K."/>
            <person name="Bills G."/>
            <person name="Bluhm B."/>
            <person name="Cannon C."/>
            <person name="Castanera R."/>
            <person name="Culley D."/>
            <person name="Daum C."/>
            <person name="Ezra D."/>
            <person name="Gonzalez J."/>
            <person name="Henrissat B."/>
            <person name="Kuo A."/>
            <person name="Liang C."/>
            <person name="Lipzen A."/>
            <person name="Lutzoni F."/>
            <person name="Magnuson J."/>
            <person name="Mondo S."/>
            <person name="Nolan M."/>
            <person name="Ohm R."/>
            <person name="Pangilinan J."/>
            <person name="Park H.-J."/>
            <person name="Ramirez L."/>
            <person name="Alfaro M."/>
            <person name="Sun H."/>
            <person name="Tritt A."/>
            <person name="Yoshinaga Y."/>
            <person name="Zwiers L.-H."/>
            <person name="Turgeon B."/>
            <person name="Goodwin S."/>
            <person name="Spatafora J."/>
            <person name="Crous P."/>
            <person name="Grigoriev I."/>
        </authorList>
    </citation>
    <scope>NUCLEOTIDE SEQUENCE</scope>
    <source>
        <strain evidence="2">CBS 113979</strain>
    </source>
</reference>
<feature type="chain" id="PRO_5026022628" evidence="1">
    <location>
        <begin position="23"/>
        <end position="70"/>
    </location>
</feature>
<evidence type="ECO:0000313" key="3">
    <source>
        <dbReference type="Proteomes" id="UP000800041"/>
    </source>
</evidence>
<keyword evidence="1" id="KW-0732">Signal</keyword>
<dbReference type="EMBL" id="ML977164">
    <property type="protein sequence ID" value="KAF1985044.1"/>
    <property type="molecule type" value="Genomic_DNA"/>
</dbReference>
<gene>
    <name evidence="2" type="ORF">K402DRAFT_395098</name>
</gene>
<evidence type="ECO:0000313" key="2">
    <source>
        <dbReference type="EMBL" id="KAF1985044.1"/>
    </source>
</evidence>
<sequence>MRRSRPMRLLELACTVNYIVLGASWTQQKNVPKGHAKAGLMFEAEVPTQLHLEFRIMACDLRFQRLTPNG</sequence>
<accession>A0A6G1GW60</accession>
<protein>
    <submittedName>
        <fullName evidence="2">Uncharacterized protein</fullName>
    </submittedName>
</protein>
<keyword evidence="3" id="KW-1185">Reference proteome</keyword>
<organism evidence="2 3">
    <name type="scientific">Aulographum hederae CBS 113979</name>
    <dbReference type="NCBI Taxonomy" id="1176131"/>
    <lineage>
        <taxon>Eukaryota</taxon>
        <taxon>Fungi</taxon>
        <taxon>Dikarya</taxon>
        <taxon>Ascomycota</taxon>
        <taxon>Pezizomycotina</taxon>
        <taxon>Dothideomycetes</taxon>
        <taxon>Pleosporomycetidae</taxon>
        <taxon>Aulographales</taxon>
        <taxon>Aulographaceae</taxon>
    </lineage>
</organism>
<dbReference type="AlphaFoldDB" id="A0A6G1GW60"/>
<proteinExistence type="predicted"/>
<dbReference type="Proteomes" id="UP000800041">
    <property type="component" value="Unassembled WGS sequence"/>
</dbReference>